<gene>
    <name evidence="2" type="ORF">QWZ12_17940</name>
</gene>
<dbReference type="RefSeq" id="WP_238228162.1">
    <property type="nucleotide sequence ID" value="NZ_BPQD01000041.1"/>
</dbReference>
<proteinExistence type="predicted"/>
<sequence length="76" mass="8763">MQQSMTTGEVRPHETPTTDRIVLRLDEACAEARMSTRTMRRLREAGRGPRVVRISDRLIGVRRADLDAWLESRTAR</sequence>
<evidence type="ECO:0000259" key="1">
    <source>
        <dbReference type="Pfam" id="PF12728"/>
    </source>
</evidence>
<evidence type="ECO:0000313" key="2">
    <source>
        <dbReference type="EMBL" id="MDN3592477.1"/>
    </source>
</evidence>
<feature type="domain" description="Helix-turn-helix" evidence="1">
    <location>
        <begin position="23"/>
        <end position="73"/>
    </location>
</feature>
<keyword evidence="3" id="KW-1185">Reference proteome</keyword>
<comment type="caution">
    <text evidence="2">The sequence shown here is derived from an EMBL/GenBank/DDBJ whole genome shotgun (WGS) entry which is preliminary data.</text>
</comment>
<evidence type="ECO:0000313" key="3">
    <source>
        <dbReference type="Proteomes" id="UP001224644"/>
    </source>
</evidence>
<dbReference type="EMBL" id="JAUFPX010000017">
    <property type="protein sequence ID" value="MDN3592477.1"/>
    <property type="molecule type" value="Genomic_DNA"/>
</dbReference>
<dbReference type="SUPFAM" id="SSF46955">
    <property type="entry name" value="Putative DNA-binding domain"/>
    <property type="match status" value="1"/>
</dbReference>
<protein>
    <submittedName>
        <fullName evidence="2">Helix-turn-helix domain-containing protein</fullName>
    </submittedName>
</protein>
<organism evidence="2 3">
    <name type="scientific">Methylobacterium adhaesivum</name>
    <dbReference type="NCBI Taxonomy" id="333297"/>
    <lineage>
        <taxon>Bacteria</taxon>
        <taxon>Pseudomonadati</taxon>
        <taxon>Pseudomonadota</taxon>
        <taxon>Alphaproteobacteria</taxon>
        <taxon>Hyphomicrobiales</taxon>
        <taxon>Methylobacteriaceae</taxon>
        <taxon>Methylobacterium</taxon>
    </lineage>
</organism>
<name>A0ABT8BLT9_9HYPH</name>
<dbReference type="InterPro" id="IPR041657">
    <property type="entry name" value="HTH_17"/>
</dbReference>
<accession>A0ABT8BLT9</accession>
<dbReference type="InterPro" id="IPR009061">
    <property type="entry name" value="DNA-bd_dom_put_sf"/>
</dbReference>
<dbReference type="Pfam" id="PF12728">
    <property type="entry name" value="HTH_17"/>
    <property type="match status" value="1"/>
</dbReference>
<dbReference type="Proteomes" id="UP001224644">
    <property type="component" value="Unassembled WGS sequence"/>
</dbReference>
<reference evidence="3" key="1">
    <citation type="journal article" date="2019" name="Int. J. Syst. Evol. Microbiol.">
        <title>The Global Catalogue of Microorganisms (GCM) 10K type strain sequencing project: providing services to taxonomists for standard genome sequencing and annotation.</title>
        <authorList>
            <consortium name="The Broad Institute Genomics Platform"/>
            <consortium name="The Broad Institute Genome Sequencing Center for Infectious Disease"/>
            <person name="Wu L."/>
            <person name="Ma J."/>
        </authorList>
    </citation>
    <scope>NUCLEOTIDE SEQUENCE [LARGE SCALE GENOMIC DNA]</scope>
    <source>
        <strain evidence="3">CECT 7069</strain>
    </source>
</reference>